<evidence type="ECO:0000256" key="1">
    <source>
        <dbReference type="SAM" id="Phobius"/>
    </source>
</evidence>
<organism evidence="2 3">
    <name type="scientific">Amycolatopsis suaedae</name>
    <dbReference type="NCBI Taxonomy" id="2510978"/>
    <lineage>
        <taxon>Bacteria</taxon>
        <taxon>Bacillati</taxon>
        <taxon>Actinomycetota</taxon>
        <taxon>Actinomycetes</taxon>
        <taxon>Pseudonocardiales</taxon>
        <taxon>Pseudonocardiaceae</taxon>
        <taxon>Amycolatopsis</taxon>
    </lineage>
</organism>
<reference evidence="2 3" key="1">
    <citation type="submission" date="2019-02" db="EMBL/GenBank/DDBJ databases">
        <title>Draft genome sequence of Amycolatopsis sp. 8-3EHSu isolated from roots of Suaeda maritima.</title>
        <authorList>
            <person name="Duangmal K."/>
            <person name="Chantavorakit T."/>
        </authorList>
    </citation>
    <scope>NUCLEOTIDE SEQUENCE [LARGE SCALE GENOMIC DNA]</scope>
    <source>
        <strain evidence="2 3">8-3EHSu</strain>
    </source>
</reference>
<keyword evidence="1" id="KW-0812">Transmembrane</keyword>
<dbReference type="PANTHER" id="PTHR35791">
    <property type="entry name" value="UPF0754 MEMBRANE PROTEIN YHEB"/>
    <property type="match status" value="1"/>
</dbReference>
<dbReference type="OrthoDB" id="3631561at2"/>
<dbReference type="RefSeq" id="WP_130477475.1">
    <property type="nucleotide sequence ID" value="NZ_SFCC01000011.1"/>
</dbReference>
<feature type="transmembrane region" description="Helical" evidence="1">
    <location>
        <begin position="214"/>
        <end position="236"/>
    </location>
</feature>
<evidence type="ECO:0000313" key="2">
    <source>
        <dbReference type="EMBL" id="RZQ61743.1"/>
    </source>
</evidence>
<gene>
    <name evidence="2" type="ORF">EWH70_22590</name>
</gene>
<accession>A0A4Q7J618</accession>
<feature type="transmembrane region" description="Helical" evidence="1">
    <location>
        <begin position="12"/>
        <end position="33"/>
    </location>
</feature>
<keyword evidence="1" id="KW-0472">Membrane</keyword>
<dbReference type="EMBL" id="SFCC01000011">
    <property type="protein sequence ID" value="RZQ61743.1"/>
    <property type="molecule type" value="Genomic_DNA"/>
</dbReference>
<dbReference type="AlphaFoldDB" id="A0A4Q7J618"/>
<dbReference type="PANTHER" id="PTHR35791:SF1">
    <property type="entry name" value="UPF0754 MEMBRANE PROTEIN YHEB"/>
    <property type="match status" value="1"/>
</dbReference>
<protein>
    <submittedName>
        <fullName evidence="2">DUF445 family protein</fullName>
    </submittedName>
</protein>
<evidence type="ECO:0000313" key="3">
    <source>
        <dbReference type="Proteomes" id="UP000292003"/>
    </source>
</evidence>
<feature type="transmembrane region" description="Helical" evidence="1">
    <location>
        <begin position="187"/>
        <end position="208"/>
    </location>
</feature>
<keyword evidence="3" id="KW-1185">Reference proteome</keyword>
<sequence>MDAILEDFARHWPVYCSIPLVAALIGYVTKLVAIRMMFQPLEFVGIKPVFGWQGIVPKRAARMAAIACDTMTQQLIRPSDVIERLDAERVAKEIEKPLLTAAEEIVREVAAEYQPGLWESLPAQVQRVIIRRVQAESPRMIGEVLEAIKADVDSVFDLKDMVVTSLVKDKRLLNRIFQEAGRKEFQFIARSGIVFGGLIGLVQMVVWVLFKLPIIMPLFGLFTGWFTDWLALKMIFHPKQPVRYFGLFEWQGLFLKRRAEVSESYGELIAKEIITPHNVIEAVLRGPLSDRVLALIQRQVDSELSRHASVAKPLVVMAVGSARYQGMKRRIAQLIMARLPETMRYIEDYAEDAMDIRNLLVTKMKELEPEEFEGLLRPAFQQDEWILIATGALLGFAVGEAQVLLLEHFAR</sequence>
<dbReference type="Proteomes" id="UP000292003">
    <property type="component" value="Unassembled WGS sequence"/>
</dbReference>
<proteinExistence type="predicted"/>
<name>A0A4Q7J618_9PSEU</name>
<comment type="caution">
    <text evidence="2">The sequence shown here is derived from an EMBL/GenBank/DDBJ whole genome shotgun (WGS) entry which is preliminary data.</text>
</comment>
<keyword evidence="1" id="KW-1133">Transmembrane helix</keyword>